<sequence>MAASTNASTASSALDRLKELTRPTGEEELMRVNYPTPRLRIAPRTAAAAVGCVVAVCLAAVGWSSLRSPDPAAGDAAPLWSTAAESSDIPEQVIVAVVGAVEQPGLVTLENGARVADALEKARPLPEADLVSVNLAQVVADGQQIHVLAQGQAPGAGQEAGQPGQGLISLNSATAADLTVLPGVGDATAAAIVAHRESAGPFTAVEQLMDVKGIGPAKFEAMKDLVTL</sequence>
<dbReference type="GO" id="GO:0003677">
    <property type="term" value="F:DNA binding"/>
    <property type="evidence" value="ECO:0007669"/>
    <property type="project" value="UniProtKB-KW"/>
</dbReference>
<evidence type="ECO:0000256" key="2">
    <source>
        <dbReference type="SAM" id="Phobius"/>
    </source>
</evidence>
<dbReference type="GO" id="GO:0015627">
    <property type="term" value="C:type II protein secretion system complex"/>
    <property type="evidence" value="ECO:0007669"/>
    <property type="project" value="TreeGrafter"/>
</dbReference>
<dbReference type="InterPro" id="IPR010994">
    <property type="entry name" value="RuvA_2-like"/>
</dbReference>
<dbReference type="Pfam" id="PF10531">
    <property type="entry name" value="SLBB"/>
    <property type="match status" value="1"/>
</dbReference>
<feature type="domain" description="Helix-hairpin-helix DNA-binding motif class 1" evidence="3">
    <location>
        <begin position="206"/>
        <end position="225"/>
    </location>
</feature>
<evidence type="ECO:0000259" key="3">
    <source>
        <dbReference type="SMART" id="SM00278"/>
    </source>
</evidence>
<keyword evidence="5" id="KW-1185">Reference proteome</keyword>
<feature type="transmembrane region" description="Helical" evidence="2">
    <location>
        <begin position="46"/>
        <end position="66"/>
    </location>
</feature>
<accession>A0A9X3LVV7</accession>
<keyword evidence="2" id="KW-0812">Transmembrane</keyword>
<dbReference type="GO" id="GO:0015628">
    <property type="term" value="P:protein secretion by the type II secretion system"/>
    <property type="evidence" value="ECO:0007669"/>
    <property type="project" value="TreeGrafter"/>
</dbReference>
<dbReference type="Gene3D" id="1.10.150.320">
    <property type="entry name" value="Photosystem II 12 kDa extrinsic protein"/>
    <property type="match status" value="1"/>
</dbReference>
<feature type="compositionally biased region" description="Low complexity" evidence="1">
    <location>
        <begin position="1"/>
        <end position="13"/>
    </location>
</feature>
<keyword evidence="2" id="KW-0472">Membrane</keyword>
<dbReference type="PANTHER" id="PTHR21180">
    <property type="entry name" value="ENDONUCLEASE/EXONUCLEASE/PHOSPHATASE FAMILY DOMAIN-CONTAINING PROTEIN 1"/>
    <property type="match status" value="1"/>
</dbReference>
<name>A0A9X3LVV7_9CORY</name>
<dbReference type="RefSeq" id="WP_269964911.1">
    <property type="nucleotide sequence ID" value="NZ_JAKMUS010000003.1"/>
</dbReference>
<evidence type="ECO:0000313" key="4">
    <source>
        <dbReference type="EMBL" id="MCZ9293453.1"/>
    </source>
</evidence>
<dbReference type="SUPFAM" id="SSF47781">
    <property type="entry name" value="RuvA domain 2-like"/>
    <property type="match status" value="1"/>
</dbReference>
<evidence type="ECO:0000256" key="1">
    <source>
        <dbReference type="SAM" id="MobiDB-lite"/>
    </source>
</evidence>
<dbReference type="AlphaFoldDB" id="A0A9X3LVV7"/>
<reference evidence="4" key="1">
    <citation type="submission" date="2022-02" db="EMBL/GenBank/DDBJ databases">
        <title>Corynebacterium sp. from urogenital microbiome.</title>
        <authorList>
            <person name="Cappelli E.A."/>
            <person name="Ribeiro T.G."/>
            <person name="Peixe L."/>
        </authorList>
    </citation>
    <scope>NUCLEOTIDE SEQUENCE</scope>
    <source>
        <strain evidence="4">C8Ua_172</strain>
    </source>
</reference>
<proteinExistence type="predicted"/>
<feature type="region of interest" description="Disordered" evidence="1">
    <location>
        <begin position="1"/>
        <end position="24"/>
    </location>
</feature>
<comment type="caution">
    <text evidence="4">The sequence shown here is derived from an EMBL/GenBank/DDBJ whole genome shotgun (WGS) entry which is preliminary data.</text>
</comment>
<protein>
    <submittedName>
        <fullName evidence="4">ComEA family DNA-binding protein</fullName>
    </submittedName>
</protein>
<dbReference type="Proteomes" id="UP001146468">
    <property type="component" value="Unassembled WGS sequence"/>
</dbReference>
<dbReference type="GO" id="GO:0006281">
    <property type="term" value="P:DNA repair"/>
    <property type="evidence" value="ECO:0007669"/>
    <property type="project" value="InterPro"/>
</dbReference>
<feature type="domain" description="Helix-hairpin-helix DNA-binding motif class 1" evidence="3">
    <location>
        <begin position="176"/>
        <end position="195"/>
    </location>
</feature>
<keyword evidence="2" id="KW-1133">Transmembrane helix</keyword>
<dbReference type="InterPro" id="IPR051675">
    <property type="entry name" value="Endo/Exo/Phosphatase_dom_1"/>
</dbReference>
<dbReference type="Pfam" id="PF12836">
    <property type="entry name" value="HHH_3"/>
    <property type="match status" value="1"/>
</dbReference>
<dbReference type="InterPro" id="IPR004509">
    <property type="entry name" value="Competence_ComEA_HhH"/>
</dbReference>
<dbReference type="SMART" id="SM00278">
    <property type="entry name" value="HhH1"/>
    <property type="match status" value="2"/>
</dbReference>
<dbReference type="NCBIfam" id="TIGR00426">
    <property type="entry name" value="competence protein ComEA helix-hairpin-helix repeat region"/>
    <property type="match status" value="1"/>
</dbReference>
<gene>
    <name evidence="4" type="ORF">L8U60_02970</name>
</gene>
<keyword evidence="4" id="KW-0238">DNA-binding</keyword>
<feature type="compositionally biased region" description="Basic and acidic residues" evidence="1">
    <location>
        <begin position="15"/>
        <end position="24"/>
    </location>
</feature>
<evidence type="ECO:0000313" key="5">
    <source>
        <dbReference type="Proteomes" id="UP001146468"/>
    </source>
</evidence>
<dbReference type="InterPro" id="IPR019554">
    <property type="entry name" value="Soluble_ligand-bd"/>
</dbReference>
<dbReference type="PANTHER" id="PTHR21180:SF32">
    <property type="entry name" value="ENDONUCLEASE_EXONUCLEASE_PHOSPHATASE FAMILY DOMAIN-CONTAINING PROTEIN 1"/>
    <property type="match status" value="1"/>
</dbReference>
<dbReference type="EMBL" id="JAKMUS010000003">
    <property type="protein sequence ID" value="MCZ9293453.1"/>
    <property type="molecule type" value="Genomic_DNA"/>
</dbReference>
<organism evidence="4 5">
    <name type="scientific">Corynebacterium meitnerae</name>
    <dbReference type="NCBI Taxonomy" id="2913498"/>
    <lineage>
        <taxon>Bacteria</taxon>
        <taxon>Bacillati</taxon>
        <taxon>Actinomycetota</taxon>
        <taxon>Actinomycetes</taxon>
        <taxon>Mycobacteriales</taxon>
        <taxon>Corynebacteriaceae</taxon>
        <taxon>Corynebacterium</taxon>
    </lineage>
</organism>
<dbReference type="InterPro" id="IPR003583">
    <property type="entry name" value="Hlx-hairpin-Hlx_DNA-bd_motif"/>
</dbReference>